<evidence type="ECO:0000256" key="4">
    <source>
        <dbReference type="SAM" id="Phobius"/>
    </source>
</evidence>
<dbReference type="STRING" id="1219011.GCA_001895045_00449"/>
<keyword evidence="4" id="KW-0472">Membrane</keyword>
<evidence type="ECO:0000256" key="3">
    <source>
        <dbReference type="SAM" id="MobiDB-lite"/>
    </source>
</evidence>
<keyword evidence="4" id="KW-1133">Transmembrane helix</keyword>
<keyword evidence="2 6" id="KW-0413">Isomerase</keyword>
<feature type="region of interest" description="Disordered" evidence="3">
    <location>
        <begin position="1"/>
        <end position="27"/>
    </location>
</feature>
<dbReference type="RefSeq" id="WP_072698426.1">
    <property type="nucleotide sequence ID" value="NZ_JAFBBL010000001.1"/>
</dbReference>
<dbReference type="InterPro" id="IPR029000">
    <property type="entry name" value="Cyclophilin-like_dom_sf"/>
</dbReference>
<gene>
    <name evidence="6" type="ORF">NCTC10994_00729</name>
</gene>
<dbReference type="CDD" id="cd00317">
    <property type="entry name" value="cyclophilin"/>
    <property type="match status" value="1"/>
</dbReference>
<dbReference type="SUPFAM" id="SSF50891">
    <property type="entry name" value="Cyclophilin-like"/>
    <property type="match status" value="1"/>
</dbReference>
<evidence type="ECO:0000256" key="1">
    <source>
        <dbReference type="ARBA" id="ARBA00002388"/>
    </source>
</evidence>
<dbReference type="Gene3D" id="2.40.100.10">
    <property type="entry name" value="Cyclophilin-like"/>
    <property type="match status" value="1"/>
</dbReference>
<evidence type="ECO:0000256" key="2">
    <source>
        <dbReference type="RuleBase" id="RU363019"/>
    </source>
</evidence>
<comment type="catalytic activity">
    <reaction evidence="2">
        <text>[protein]-peptidylproline (omega=180) = [protein]-peptidylproline (omega=0)</text>
        <dbReference type="Rhea" id="RHEA:16237"/>
        <dbReference type="Rhea" id="RHEA-COMP:10747"/>
        <dbReference type="Rhea" id="RHEA-COMP:10748"/>
        <dbReference type="ChEBI" id="CHEBI:83833"/>
        <dbReference type="ChEBI" id="CHEBI:83834"/>
        <dbReference type="EC" id="5.2.1.8"/>
    </reaction>
</comment>
<dbReference type="PANTHER" id="PTHR45625:SF3">
    <property type="entry name" value="PEPTIDYL-PROLYL CIS-TRANS ISOMERASE B-RELATED"/>
    <property type="match status" value="1"/>
</dbReference>
<name>A0A2X4U3V1_9NOCA</name>
<dbReference type="PANTHER" id="PTHR45625">
    <property type="entry name" value="PEPTIDYL-PROLYL CIS-TRANS ISOMERASE-RELATED"/>
    <property type="match status" value="1"/>
</dbReference>
<dbReference type="InterPro" id="IPR044666">
    <property type="entry name" value="Cyclophilin_A-like"/>
</dbReference>
<protein>
    <recommendedName>
        <fullName evidence="2">Peptidyl-prolyl cis-trans isomerase</fullName>
        <shortName evidence="2">PPIase</shortName>
        <ecNumber evidence="2">5.2.1.8</ecNumber>
    </recommendedName>
</protein>
<keyword evidence="7" id="KW-1185">Reference proteome</keyword>
<evidence type="ECO:0000313" key="7">
    <source>
        <dbReference type="Proteomes" id="UP000249091"/>
    </source>
</evidence>
<keyword evidence="4" id="KW-0812">Transmembrane</keyword>
<reference evidence="6 7" key="1">
    <citation type="submission" date="2018-06" db="EMBL/GenBank/DDBJ databases">
        <authorList>
            <consortium name="Pathogen Informatics"/>
            <person name="Doyle S."/>
        </authorList>
    </citation>
    <scope>NUCLEOTIDE SEQUENCE [LARGE SCALE GENOMIC DNA]</scope>
    <source>
        <strain evidence="6 7">NCTC10994</strain>
    </source>
</reference>
<keyword evidence="2" id="KW-0697">Rotamase</keyword>
<feature type="compositionally biased region" description="Low complexity" evidence="3">
    <location>
        <begin position="59"/>
        <end position="73"/>
    </location>
</feature>
<feature type="domain" description="PPIase cyclophilin-type" evidence="5">
    <location>
        <begin position="135"/>
        <end position="292"/>
    </location>
</feature>
<feature type="transmembrane region" description="Helical" evidence="4">
    <location>
        <begin position="32"/>
        <end position="55"/>
    </location>
</feature>
<feature type="region of interest" description="Disordered" evidence="3">
    <location>
        <begin position="59"/>
        <end position="92"/>
    </location>
</feature>
<dbReference type="InterPro" id="IPR002130">
    <property type="entry name" value="Cyclophilin-type_PPIase_dom"/>
</dbReference>
<organism evidence="6 7">
    <name type="scientific">Rhodococcus coprophilus</name>
    <dbReference type="NCBI Taxonomy" id="38310"/>
    <lineage>
        <taxon>Bacteria</taxon>
        <taxon>Bacillati</taxon>
        <taxon>Actinomycetota</taxon>
        <taxon>Actinomycetes</taxon>
        <taxon>Mycobacteriales</taxon>
        <taxon>Nocardiaceae</taxon>
        <taxon>Rhodococcus</taxon>
    </lineage>
</organism>
<proteinExistence type="inferred from homology"/>
<dbReference type="KEGG" id="rcr:NCTC10994_00729"/>
<evidence type="ECO:0000313" key="6">
    <source>
        <dbReference type="EMBL" id="SQI28982.1"/>
    </source>
</evidence>
<dbReference type="EMBL" id="LS483468">
    <property type="protein sequence ID" value="SQI28982.1"/>
    <property type="molecule type" value="Genomic_DNA"/>
</dbReference>
<dbReference type="PROSITE" id="PS50072">
    <property type="entry name" value="CSA_PPIASE_2"/>
    <property type="match status" value="1"/>
</dbReference>
<dbReference type="Pfam" id="PF00160">
    <property type="entry name" value="Pro_isomerase"/>
    <property type="match status" value="1"/>
</dbReference>
<evidence type="ECO:0000259" key="5">
    <source>
        <dbReference type="PROSITE" id="PS50072"/>
    </source>
</evidence>
<dbReference type="GO" id="GO:0003755">
    <property type="term" value="F:peptidyl-prolyl cis-trans isomerase activity"/>
    <property type="evidence" value="ECO:0007669"/>
    <property type="project" value="UniProtKB-UniRule"/>
</dbReference>
<dbReference type="Proteomes" id="UP000249091">
    <property type="component" value="Chromosome 1"/>
</dbReference>
<accession>A0A2X4U3V1</accession>
<feature type="compositionally biased region" description="Basic and acidic residues" evidence="3">
    <location>
        <begin position="16"/>
        <end position="26"/>
    </location>
</feature>
<dbReference type="PRINTS" id="PR00153">
    <property type="entry name" value="CSAPPISMRASE"/>
</dbReference>
<dbReference type="AlphaFoldDB" id="A0A2X4U3V1"/>
<sequence>MPSNAQRRNAAKRKLERQLERRAERERKRRRMTIALSALGIVVVVGAGAALWAVAGSGDDAATDASASDTTTEGDSEYPALPAGRSEPLPETVNCEYPVDGREAAKPVEPPRTEGIVTTGESNTDISVSVETTQGNIGLILHNDESPCTVNNFLSLAGQGYFDGTDCHRLTTSPSLAVLQCGDPTGSGSGGPGYQFANEFPTDQYAADDPASQEPVIYPRGTVAMANAGPGTNGSQFFLVYEDSVLPPQYTVFGTIDETGLATLDKIAEAGVAGGTADGAPAATTTLTSVRMD</sequence>
<dbReference type="EC" id="5.2.1.8" evidence="2"/>
<comment type="similarity">
    <text evidence="2">Belongs to the cyclophilin-type PPIase family.</text>
</comment>
<comment type="function">
    <text evidence="1 2">PPIases accelerate the folding of proteins. It catalyzes the cis-trans isomerization of proline imidic peptide bonds in oligopeptides.</text>
</comment>